<dbReference type="STRING" id="675511.GCA_000341735_04092"/>
<comment type="subcellular location">
    <subcellularLocation>
        <location evidence="1">Bacterial flagellum</location>
    </subcellularLocation>
    <subcellularLocation>
        <location evidence="2">Secreted</location>
    </subcellularLocation>
</comment>
<keyword evidence="7" id="KW-0969">Cilium</keyword>
<dbReference type="Pfam" id="PF00669">
    <property type="entry name" value="Flagellin_N"/>
    <property type="match status" value="1"/>
</dbReference>
<dbReference type="InterPro" id="IPR001492">
    <property type="entry name" value="Flagellin"/>
</dbReference>
<keyword evidence="7" id="KW-0966">Cell projection</keyword>
<dbReference type="GO" id="GO:0071973">
    <property type="term" value="P:bacterial-type flagellum-dependent cell motility"/>
    <property type="evidence" value="ECO:0007669"/>
    <property type="project" value="InterPro"/>
</dbReference>
<keyword evidence="7" id="KW-0282">Flagellum</keyword>
<dbReference type="InterPro" id="IPR013384">
    <property type="entry name" value="Flagell_FlgL"/>
</dbReference>
<gene>
    <name evidence="7" type="primary">flgL</name>
    <name evidence="7" type="ORF">EQU24_16800</name>
</gene>
<dbReference type="InterPro" id="IPR001029">
    <property type="entry name" value="Flagellin_N"/>
</dbReference>
<dbReference type="GO" id="GO:0005198">
    <property type="term" value="F:structural molecule activity"/>
    <property type="evidence" value="ECO:0007669"/>
    <property type="project" value="InterPro"/>
</dbReference>
<evidence type="ECO:0000259" key="6">
    <source>
        <dbReference type="Pfam" id="PF00669"/>
    </source>
</evidence>
<dbReference type="Gene3D" id="1.20.1330.10">
    <property type="entry name" value="f41 fragment of flagellin, N-terminal domain"/>
    <property type="match status" value="1"/>
</dbReference>
<dbReference type="PANTHER" id="PTHR42792">
    <property type="entry name" value="FLAGELLIN"/>
    <property type="match status" value="1"/>
</dbReference>
<evidence type="ECO:0000313" key="8">
    <source>
        <dbReference type="Proteomes" id="UP000305881"/>
    </source>
</evidence>
<keyword evidence="5" id="KW-0975">Bacterial flagellum</keyword>
<evidence type="ECO:0000256" key="5">
    <source>
        <dbReference type="ARBA" id="ARBA00023143"/>
    </source>
</evidence>
<evidence type="ECO:0000256" key="1">
    <source>
        <dbReference type="ARBA" id="ARBA00004365"/>
    </source>
</evidence>
<dbReference type="PANTHER" id="PTHR42792:SF1">
    <property type="entry name" value="FLAGELLAR HOOK-ASSOCIATED PROTEIN 3"/>
    <property type="match status" value="1"/>
</dbReference>
<dbReference type="OrthoDB" id="9768249at2"/>
<dbReference type="Proteomes" id="UP000305881">
    <property type="component" value="Chromosome"/>
</dbReference>
<feature type="domain" description="Flagellin N-terminal" evidence="6">
    <location>
        <begin position="3"/>
        <end position="139"/>
    </location>
</feature>
<dbReference type="GO" id="GO:0005576">
    <property type="term" value="C:extracellular region"/>
    <property type="evidence" value="ECO:0007669"/>
    <property type="project" value="UniProtKB-SubCell"/>
</dbReference>
<comment type="similarity">
    <text evidence="3">Belongs to the bacterial flagellin family.</text>
</comment>
<dbReference type="KEGG" id="mbur:EQU24_16800"/>
<proteinExistence type="inferred from homology"/>
<evidence type="ECO:0000313" key="7">
    <source>
        <dbReference type="EMBL" id="QCW83715.1"/>
    </source>
</evidence>
<name>A0A4V1IK54_METBY</name>
<evidence type="ECO:0000256" key="4">
    <source>
        <dbReference type="ARBA" id="ARBA00022525"/>
    </source>
</evidence>
<organism evidence="7 8">
    <name type="scientific">Methylotuvimicrobium buryatense</name>
    <name type="common">Methylomicrobium buryatense</name>
    <dbReference type="NCBI Taxonomy" id="95641"/>
    <lineage>
        <taxon>Bacteria</taxon>
        <taxon>Pseudomonadati</taxon>
        <taxon>Pseudomonadota</taxon>
        <taxon>Gammaproteobacteria</taxon>
        <taxon>Methylococcales</taxon>
        <taxon>Methylococcaceae</taxon>
        <taxon>Methylotuvimicrobium</taxon>
    </lineage>
</organism>
<dbReference type="SUPFAM" id="SSF64518">
    <property type="entry name" value="Phase 1 flagellin"/>
    <property type="match status" value="1"/>
</dbReference>
<reference evidence="8" key="1">
    <citation type="journal article" date="2019" name="J. Bacteriol.">
        <title>A Mutagenic Screen Identifies a TonB-Dependent Receptor Required for the Lanthanide Metal Switch in the Type I Methanotroph 'Methylotuvimicrobium buryatense' 5GB1C.</title>
        <authorList>
            <person name="Groom J.D."/>
            <person name="Ford S.M."/>
            <person name="Pesesky M.W."/>
            <person name="Lidstrom M.E."/>
        </authorList>
    </citation>
    <scope>NUCLEOTIDE SEQUENCE [LARGE SCALE GENOMIC DNA]</scope>
    <source>
        <strain evidence="8">5GB1C</strain>
    </source>
</reference>
<protein>
    <submittedName>
        <fullName evidence="7">Flagellar hook-associated protein 3</fullName>
    </submittedName>
</protein>
<keyword evidence="4" id="KW-0964">Secreted</keyword>
<dbReference type="RefSeq" id="WP_026130363.1">
    <property type="nucleotide sequence ID" value="NZ_CP035467.1"/>
</dbReference>
<evidence type="ECO:0000256" key="3">
    <source>
        <dbReference type="ARBA" id="ARBA00005709"/>
    </source>
</evidence>
<dbReference type="EMBL" id="CP035467">
    <property type="protein sequence ID" value="QCW83715.1"/>
    <property type="molecule type" value="Genomic_DNA"/>
</dbReference>
<accession>A0A4V1IK54</accession>
<evidence type="ECO:0000256" key="2">
    <source>
        <dbReference type="ARBA" id="ARBA00004613"/>
    </source>
</evidence>
<dbReference type="AlphaFoldDB" id="A0A4V1IK54"/>
<sequence length="302" mass="33497">MRVSTAFSHQLSLNSMLKQSAQLNQTQLKLSSGKKILTPSEDPVAAVRILDFKQRIEQTEQYQRNIDTARQRLSLEEVTLQTVTDVVFSIRDLVLQGLNDINSPSERLAIADALDGLNEQLMGLANTKNSNGEYLFAGLASLEAPFKDIDAATDPPFYEYVGDNTRRFVKIGDARQISDGDDGASVFGPSTPGGVDNMLDVVRKLSDEFKNNNPQSATLGELDVAMDRVASIHSSVGTRLNALDRQEIYNEDILLNMKTVLSETEDLDWAEAISRFNLQTISLQAAQQTFTTVQRLSLFNYL</sequence>
<dbReference type="NCBIfam" id="TIGR02550">
    <property type="entry name" value="flagell_flgL"/>
    <property type="match status" value="1"/>
</dbReference>
<keyword evidence="8" id="KW-1185">Reference proteome</keyword>
<dbReference type="GO" id="GO:0009424">
    <property type="term" value="C:bacterial-type flagellum hook"/>
    <property type="evidence" value="ECO:0007669"/>
    <property type="project" value="InterPro"/>
</dbReference>